<organism evidence="5 6">
    <name type="scientific">Chrysophaeum taylorii</name>
    <dbReference type="NCBI Taxonomy" id="2483200"/>
    <lineage>
        <taxon>Eukaryota</taxon>
        <taxon>Sar</taxon>
        <taxon>Stramenopiles</taxon>
        <taxon>Ochrophyta</taxon>
        <taxon>Pelagophyceae</taxon>
        <taxon>Pelagomonadales</taxon>
        <taxon>Pelagomonadaceae</taxon>
        <taxon>Chrysophaeum</taxon>
    </lineage>
</organism>
<accession>A0AAD7XHX6</accession>
<comment type="similarity">
    <text evidence="2">Belongs to the class I-like SAM-binding methyltransferase superfamily. Erg6/SMT family.</text>
</comment>
<dbReference type="GO" id="GO:0005783">
    <property type="term" value="C:endoplasmic reticulum"/>
    <property type="evidence" value="ECO:0007669"/>
    <property type="project" value="TreeGrafter"/>
</dbReference>
<dbReference type="GO" id="GO:0016126">
    <property type="term" value="P:sterol biosynthetic process"/>
    <property type="evidence" value="ECO:0007669"/>
    <property type="project" value="TreeGrafter"/>
</dbReference>
<dbReference type="Gene3D" id="3.40.50.150">
    <property type="entry name" value="Vaccinia Virus protein VP39"/>
    <property type="match status" value="1"/>
</dbReference>
<dbReference type="CDD" id="cd02440">
    <property type="entry name" value="AdoMet_MTases"/>
    <property type="match status" value="1"/>
</dbReference>
<keyword evidence="6" id="KW-1185">Reference proteome</keyword>
<dbReference type="AlphaFoldDB" id="A0AAD7XHX6"/>
<evidence type="ECO:0000313" key="6">
    <source>
        <dbReference type="Proteomes" id="UP001230188"/>
    </source>
</evidence>
<protein>
    <recommendedName>
        <fullName evidence="7">Methyltransferase</fullName>
    </recommendedName>
</protein>
<dbReference type="EMBL" id="JAQMWT010000389">
    <property type="protein sequence ID" value="KAJ8602157.1"/>
    <property type="molecule type" value="Genomic_DNA"/>
</dbReference>
<dbReference type="PANTHER" id="PTHR44068">
    <property type="entry name" value="ZGC:194242"/>
    <property type="match status" value="1"/>
</dbReference>
<dbReference type="InterPro" id="IPR050447">
    <property type="entry name" value="Erg6_SMT_methyltransf"/>
</dbReference>
<evidence type="ECO:0000256" key="2">
    <source>
        <dbReference type="ARBA" id="ARBA00038188"/>
    </source>
</evidence>
<dbReference type="Proteomes" id="UP001230188">
    <property type="component" value="Unassembled WGS sequence"/>
</dbReference>
<dbReference type="InterPro" id="IPR013705">
    <property type="entry name" value="Sterol_MeTrfase_C"/>
</dbReference>
<dbReference type="PANTHER" id="PTHR44068:SF1">
    <property type="entry name" value="HYPOTHETICAL LOC100005854"/>
    <property type="match status" value="1"/>
</dbReference>
<feature type="domain" description="Sterol methyltransferase C-terminal" evidence="4">
    <location>
        <begin position="303"/>
        <end position="365"/>
    </location>
</feature>
<reference evidence="5" key="1">
    <citation type="submission" date="2023-01" db="EMBL/GenBank/DDBJ databases">
        <title>Metagenome sequencing of chrysophaentin producing Chrysophaeum taylorii.</title>
        <authorList>
            <person name="Davison J."/>
            <person name="Bewley C."/>
        </authorList>
    </citation>
    <scope>NUCLEOTIDE SEQUENCE</scope>
    <source>
        <strain evidence="5">NIES-1699</strain>
    </source>
</reference>
<evidence type="ECO:0000313" key="5">
    <source>
        <dbReference type="EMBL" id="KAJ8602157.1"/>
    </source>
</evidence>
<dbReference type="SUPFAM" id="SSF53335">
    <property type="entry name" value="S-adenosyl-L-methionine-dependent methyltransferases"/>
    <property type="match status" value="1"/>
</dbReference>
<evidence type="ECO:0000259" key="3">
    <source>
        <dbReference type="Pfam" id="PF08241"/>
    </source>
</evidence>
<keyword evidence="1" id="KW-0808">Transferase</keyword>
<dbReference type="InterPro" id="IPR013216">
    <property type="entry name" value="Methyltransf_11"/>
</dbReference>
<comment type="caution">
    <text evidence="5">The sequence shown here is derived from an EMBL/GenBank/DDBJ whole genome shotgun (WGS) entry which is preliminary data.</text>
</comment>
<feature type="domain" description="Methyltransferase type 11" evidence="3">
    <location>
        <begin position="124"/>
        <end position="223"/>
    </location>
</feature>
<sequence length="369" mass="41540">MKVVAAAGVGVGAVWATWFVGTVWFPGKYDLDNTRRAILEQFNTYYGSAASWGGTDTEHDPANNRDAAERYFTLTTDFLEWGWGDAFHMAPVRAGWTFLRSMAFWETVFAGPHLGIKPGMKVADLGMGIGGPARRLVEHTGAFIEGVTNCKYQLGRAAKITSGLPEWHRERLKYIDGDYNALPASMERGSYDRVYFMESLSHCEDRSKPLEQARLLLKPGGLVGAWQWMLTPKFNYSDPVHVELKRGMEYGGGLRNLNKPEERIREMERAGLEVIESWDMGDEGIRRGHKPWWVPLAEGHDFFTKMRSSHVGRKLTMATVWLLETLRVAEKGTYNTALMMEHCGYSAATAGQLGVFTPMWVMIAKPKES</sequence>
<dbReference type="Pfam" id="PF08241">
    <property type="entry name" value="Methyltransf_11"/>
    <property type="match status" value="1"/>
</dbReference>
<dbReference type="InterPro" id="IPR029063">
    <property type="entry name" value="SAM-dependent_MTases_sf"/>
</dbReference>
<dbReference type="GO" id="GO:0003838">
    <property type="term" value="F:sterol 24-C-methyltransferase activity"/>
    <property type="evidence" value="ECO:0007669"/>
    <property type="project" value="TreeGrafter"/>
</dbReference>
<dbReference type="Pfam" id="PF08498">
    <property type="entry name" value="Sterol_MT_C"/>
    <property type="match status" value="1"/>
</dbReference>
<evidence type="ECO:0000256" key="1">
    <source>
        <dbReference type="ARBA" id="ARBA00022679"/>
    </source>
</evidence>
<evidence type="ECO:0000259" key="4">
    <source>
        <dbReference type="Pfam" id="PF08498"/>
    </source>
</evidence>
<proteinExistence type="inferred from homology"/>
<gene>
    <name evidence="5" type="ORF">CTAYLR_003509</name>
</gene>
<name>A0AAD7XHX6_9STRA</name>
<evidence type="ECO:0008006" key="7">
    <source>
        <dbReference type="Google" id="ProtNLM"/>
    </source>
</evidence>